<name>A0A015W021_BACFG</name>
<evidence type="ECO:0000313" key="2">
    <source>
        <dbReference type="Proteomes" id="UP000020529"/>
    </source>
</evidence>
<organism evidence="1 2">
    <name type="scientific">Bacteroides fragilis str. 3988T(B)14</name>
    <dbReference type="NCBI Taxonomy" id="1339315"/>
    <lineage>
        <taxon>Bacteria</taxon>
        <taxon>Pseudomonadati</taxon>
        <taxon>Bacteroidota</taxon>
        <taxon>Bacteroidia</taxon>
        <taxon>Bacteroidales</taxon>
        <taxon>Bacteroidaceae</taxon>
        <taxon>Bacteroides</taxon>
    </lineage>
</organism>
<dbReference type="EMBL" id="JGCY01000340">
    <property type="protein sequence ID" value="EXY73835.1"/>
    <property type="molecule type" value="Genomic_DNA"/>
</dbReference>
<dbReference type="AlphaFoldDB" id="A0A015W021"/>
<reference evidence="1 2" key="1">
    <citation type="submission" date="2014-02" db="EMBL/GenBank/DDBJ databases">
        <authorList>
            <person name="Sears C."/>
            <person name="Carroll K."/>
            <person name="Sack B.R."/>
            <person name="Qadri F."/>
            <person name="Myers L.L."/>
            <person name="Chung G.-T."/>
            <person name="Escheverria P."/>
            <person name="Fraser C.M."/>
            <person name="Sadzewicz L."/>
            <person name="Shefchek K.A."/>
            <person name="Tallon L."/>
            <person name="Das S.P."/>
            <person name="Daugherty S."/>
            <person name="Mongodin E.F."/>
        </authorList>
    </citation>
    <scope>NUCLEOTIDE SEQUENCE [LARGE SCALE GENOMIC DNA]</scope>
    <source>
        <strain evidence="2">3988T(B)14</strain>
    </source>
</reference>
<sequence>MLIYSTTKIKRKSERLRKWRKIIVNKDFKRNVVIVGKNN</sequence>
<gene>
    <name evidence="1" type="ORF">M124_2391</name>
</gene>
<dbReference type="PATRIC" id="fig|1339315.3.peg.3099"/>
<accession>A0A015W021</accession>
<evidence type="ECO:0000313" key="1">
    <source>
        <dbReference type="EMBL" id="EXY73835.1"/>
    </source>
</evidence>
<protein>
    <submittedName>
        <fullName evidence="1">Uncharacterized protein</fullName>
    </submittedName>
</protein>
<comment type="caution">
    <text evidence="1">The sequence shown here is derived from an EMBL/GenBank/DDBJ whole genome shotgun (WGS) entry which is preliminary data.</text>
</comment>
<dbReference type="Proteomes" id="UP000020529">
    <property type="component" value="Unassembled WGS sequence"/>
</dbReference>
<proteinExistence type="predicted"/>